<dbReference type="Proteomes" id="UP000559626">
    <property type="component" value="Unassembled WGS sequence"/>
</dbReference>
<feature type="transmembrane region" description="Helical" evidence="6">
    <location>
        <begin position="365"/>
        <end position="384"/>
    </location>
</feature>
<feature type="transmembrane region" description="Helical" evidence="6">
    <location>
        <begin position="340"/>
        <end position="359"/>
    </location>
</feature>
<dbReference type="GO" id="GO:0005886">
    <property type="term" value="C:plasma membrane"/>
    <property type="evidence" value="ECO:0007669"/>
    <property type="project" value="UniProtKB-SubCell"/>
</dbReference>
<gene>
    <name evidence="7" type="ORF">HHL22_03405</name>
</gene>
<keyword evidence="8" id="KW-1185">Reference proteome</keyword>
<dbReference type="InterPro" id="IPR050375">
    <property type="entry name" value="MFS_TsgA-like"/>
</dbReference>
<dbReference type="Gene3D" id="1.20.1250.20">
    <property type="entry name" value="MFS general substrate transporter like domains"/>
    <property type="match status" value="2"/>
</dbReference>
<dbReference type="PANTHER" id="PTHR43702">
    <property type="entry name" value="L-FUCOSE-PROTON SYMPORTER"/>
    <property type="match status" value="1"/>
</dbReference>
<feature type="transmembrane region" description="Helical" evidence="6">
    <location>
        <begin position="61"/>
        <end position="81"/>
    </location>
</feature>
<comment type="caution">
    <text evidence="7">The sequence shown here is derived from an EMBL/GenBank/DDBJ whole genome shotgun (WGS) entry which is preliminary data.</text>
</comment>
<evidence type="ECO:0000256" key="1">
    <source>
        <dbReference type="ARBA" id="ARBA00004429"/>
    </source>
</evidence>
<evidence type="ECO:0000313" key="7">
    <source>
        <dbReference type="EMBL" id="NML64245.1"/>
    </source>
</evidence>
<keyword evidence="3 6" id="KW-0812">Transmembrane</keyword>
<organism evidence="7 8">
    <name type="scientific">Hymenobacter polaris</name>
    <dbReference type="NCBI Taxonomy" id="2682546"/>
    <lineage>
        <taxon>Bacteria</taxon>
        <taxon>Pseudomonadati</taxon>
        <taxon>Bacteroidota</taxon>
        <taxon>Cytophagia</taxon>
        <taxon>Cytophagales</taxon>
        <taxon>Hymenobacteraceae</taxon>
        <taxon>Hymenobacter</taxon>
    </lineage>
</organism>
<accession>A0A7Y0FL87</accession>
<feature type="transmembrane region" description="Helical" evidence="6">
    <location>
        <begin position="90"/>
        <end position="108"/>
    </location>
</feature>
<protein>
    <submittedName>
        <fullName evidence="7">Sugar MFS transporter</fullName>
    </submittedName>
</protein>
<keyword evidence="2" id="KW-1003">Cell membrane</keyword>
<dbReference type="PANTHER" id="PTHR43702:SF3">
    <property type="entry name" value="PROTEIN TSGA"/>
    <property type="match status" value="1"/>
</dbReference>
<dbReference type="SUPFAM" id="SSF103473">
    <property type="entry name" value="MFS general substrate transporter"/>
    <property type="match status" value="1"/>
</dbReference>
<dbReference type="RefSeq" id="WP_169529556.1">
    <property type="nucleotide sequence ID" value="NZ_JABBGH010000001.1"/>
</dbReference>
<dbReference type="AlphaFoldDB" id="A0A7Y0FL87"/>
<evidence type="ECO:0000256" key="5">
    <source>
        <dbReference type="ARBA" id="ARBA00023136"/>
    </source>
</evidence>
<feature type="transmembrane region" description="Helical" evidence="6">
    <location>
        <begin position="190"/>
        <end position="208"/>
    </location>
</feature>
<dbReference type="InterPro" id="IPR011701">
    <property type="entry name" value="MFS"/>
</dbReference>
<keyword evidence="4 6" id="KW-1133">Transmembrane helix</keyword>
<feature type="transmembrane region" description="Helical" evidence="6">
    <location>
        <begin position="21"/>
        <end position="41"/>
    </location>
</feature>
<proteinExistence type="predicted"/>
<dbReference type="GO" id="GO:0022857">
    <property type="term" value="F:transmembrane transporter activity"/>
    <property type="evidence" value="ECO:0007669"/>
    <property type="project" value="InterPro"/>
</dbReference>
<evidence type="ECO:0000313" key="8">
    <source>
        <dbReference type="Proteomes" id="UP000559626"/>
    </source>
</evidence>
<feature type="transmembrane region" description="Helical" evidence="6">
    <location>
        <begin position="396"/>
        <end position="414"/>
    </location>
</feature>
<keyword evidence="5 6" id="KW-0472">Membrane</keyword>
<feature type="transmembrane region" description="Helical" evidence="6">
    <location>
        <begin position="245"/>
        <end position="266"/>
    </location>
</feature>
<feature type="transmembrane region" description="Helical" evidence="6">
    <location>
        <begin position="156"/>
        <end position="175"/>
    </location>
</feature>
<feature type="transmembrane region" description="Helical" evidence="6">
    <location>
        <begin position="114"/>
        <end position="135"/>
    </location>
</feature>
<comment type="subcellular location">
    <subcellularLocation>
        <location evidence="1">Cell inner membrane</location>
        <topology evidence="1">Multi-pass membrane protein</topology>
    </subcellularLocation>
</comment>
<reference evidence="7 8" key="1">
    <citation type="submission" date="2020-04" db="EMBL/GenBank/DDBJ databases">
        <title>Hymenobacter polaris sp. nov., isolated from Arctic soil.</title>
        <authorList>
            <person name="Dahal R.H."/>
        </authorList>
    </citation>
    <scope>NUCLEOTIDE SEQUENCE [LARGE SCALE GENOMIC DNA]</scope>
    <source>
        <strain evidence="7 8">RP-2-7</strain>
    </source>
</reference>
<feature type="transmembrane region" description="Helical" evidence="6">
    <location>
        <begin position="309"/>
        <end position="328"/>
    </location>
</feature>
<dbReference type="Pfam" id="PF07690">
    <property type="entry name" value="MFS_1"/>
    <property type="match status" value="1"/>
</dbReference>
<name>A0A7Y0FL87_9BACT</name>
<dbReference type="EMBL" id="JABBGH010000001">
    <property type="protein sequence ID" value="NML64245.1"/>
    <property type="molecule type" value="Genomic_DNA"/>
</dbReference>
<evidence type="ECO:0000256" key="4">
    <source>
        <dbReference type="ARBA" id="ARBA00022989"/>
    </source>
</evidence>
<dbReference type="InterPro" id="IPR036259">
    <property type="entry name" value="MFS_trans_sf"/>
</dbReference>
<evidence type="ECO:0000256" key="2">
    <source>
        <dbReference type="ARBA" id="ARBA00022475"/>
    </source>
</evidence>
<evidence type="ECO:0000256" key="3">
    <source>
        <dbReference type="ARBA" id="ARBA00022692"/>
    </source>
</evidence>
<evidence type="ECO:0000256" key="6">
    <source>
        <dbReference type="SAM" id="Phobius"/>
    </source>
</evidence>
<feature type="transmembrane region" description="Helical" evidence="6">
    <location>
        <begin position="426"/>
        <end position="445"/>
    </location>
</feature>
<sequence>MPLTSTSPAALAPPPFTERRYLLTFVFVVSLFMLWGLGVTMADVLNKHFQQVLHVSKANSAYVQAATFGAYFVMGLPAGWFMQRFGYQKGVLLGLGLYSLGAFLFVPACNAASFPLLLGALFVLACGLGTLEAVAHPFLDGLGDPASSDRRITFSHAINGIGAVSGPLIGGYFVLRGTHAAGDLSAVKTLYTIIGTVVGSIGLAFAFVKVPPLNAEHSPETPLAAPSETPTDLVADKKLFQHRHFVWACVAQLFNTAAQGGTWAYFINYGTDYMGQQPGPAIQGFWQVGALLSRTVALAPGLPHLAPEVAAYFFSLSLVGMMLGRFLGTYLMQFIAPNRLLAAVAVANMGLCVVVAQHWGWVSFGALIGLNFCFSIMFPTIYSLGLKDLGRHKQLASSFIVMGVVGAALFPRFVMGPVANHSVAQAYYLPIICYVVVFLFALRGYRVQRA</sequence>